<accession>A0AAD7I7Y9</accession>
<protein>
    <submittedName>
        <fullName evidence="2">Uncharacterized protein</fullName>
    </submittedName>
</protein>
<dbReference type="EMBL" id="JARKIB010000118">
    <property type="protein sequence ID" value="KAJ7737117.1"/>
    <property type="molecule type" value="Genomic_DNA"/>
</dbReference>
<comment type="caution">
    <text evidence="2">The sequence shown here is derived from an EMBL/GenBank/DDBJ whole genome shotgun (WGS) entry which is preliminary data.</text>
</comment>
<evidence type="ECO:0000256" key="1">
    <source>
        <dbReference type="SAM" id="SignalP"/>
    </source>
</evidence>
<reference evidence="2" key="1">
    <citation type="submission" date="2023-03" db="EMBL/GenBank/DDBJ databases">
        <title>Massive genome expansion in bonnet fungi (Mycena s.s.) driven by repeated elements and novel gene families across ecological guilds.</title>
        <authorList>
            <consortium name="Lawrence Berkeley National Laboratory"/>
            <person name="Harder C.B."/>
            <person name="Miyauchi S."/>
            <person name="Viragh M."/>
            <person name="Kuo A."/>
            <person name="Thoen E."/>
            <person name="Andreopoulos B."/>
            <person name="Lu D."/>
            <person name="Skrede I."/>
            <person name="Drula E."/>
            <person name="Henrissat B."/>
            <person name="Morin E."/>
            <person name="Kohler A."/>
            <person name="Barry K."/>
            <person name="LaButti K."/>
            <person name="Morin E."/>
            <person name="Salamov A."/>
            <person name="Lipzen A."/>
            <person name="Mereny Z."/>
            <person name="Hegedus B."/>
            <person name="Baldrian P."/>
            <person name="Stursova M."/>
            <person name="Weitz H."/>
            <person name="Taylor A."/>
            <person name="Grigoriev I.V."/>
            <person name="Nagy L.G."/>
            <person name="Martin F."/>
            <person name="Kauserud H."/>
        </authorList>
    </citation>
    <scope>NUCLEOTIDE SEQUENCE</scope>
    <source>
        <strain evidence="2">CBHHK182m</strain>
    </source>
</reference>
<sequence>MRFATLPALSLLALALTVDAAQASAPDTLSTPDTPTSTPPSFFRRWFGLPYGGGPSAATPPLYSTESTHLHSGFFNENIEGIICMEFYEEM</sequence>
<keyword evidence="1" id="KW-0732">Signal</keyword>
<keyword evidence="3" id="KW-1185">Reference proteome</keyword>
<gene>
    <name evidence="2" type="ORF">B0H16DRAFT_1730527</name>
</gene>
<dbReference type="AlphaFoldDB" id="A0AAD7I7Y9"/>
<organism evidence="2 3">
    <name type="scientific">Mycena metata</name>
    <dbReference type="NCBI Taxonomy" id="1033252"/>
    <lineage>
        <taxon>Eukaryota</taxon>
        <taxon>Fungi</taxon>
        <taxon>Dikarya</taxon>
        <taxon>Basidiomycota</taxon>
        <taxon>Agaricomycotina</taxon>
        <taxon>Agaricomycetes</taxon>
        <taxon>Agaricomycetidae</taxon>
        <taxon>Agaricales</taxon>
        <taxon>Marasmiineae</taxon>
        <taxon>Mycenaceae</taxon>
        <taxon>Mycena</taxon>
    </lineage>
</organism>
<feature type="chain" id="PRO_5042042929" evidence="1">
    <location>
        <begin position="24"/>
        <end position="91"/>
    </location>
</feature>
<feature type="signal peptide" evidence="1">
    <location>
        <begin position="1"/>
        <end position="23"/>
    </location>
</feature>
<evidence type="ECO:0000313" key="3">
    <source>
        <dbReference type="Proteomes" id="UP001215598"/>
    </source>
</evidence>
<proteinExistence type="predicted"/>
<evidence type="ECO:0000313" key="2">
    <source>
        <dbReference type="EMBL" id="KAJ7737117.1"/>
    </source>
</evidence>
<dbReference type="Proteomes" id="UP001215598">
    <property type="component" value="Unassembled WGS sequence"/>
</dbReference>
<name>A0AAD7I7Y9_9AGAR</name>